<evidence type="ECO:0000313" key="1">
    <source>
        <dbReference type="EMBL" id="KAI4815105.1"/>
    </source>
</evidence>
<comment type="caution">
    <text evidence="1">The sequence shown here is derived from an EMBL/GenBank/DDBJ whole genome shotgun (WGS) entry which is preliminary data.</text>
</comment>
<evidence type="ECO:0000313" key="2">
    <source>
        <dbReference type="Proteomes" id="UP001057452"/>
    </source>
</evidence>
<reference evidence="1" key="1">
    <citation type="submission" date="2022-05" db="EMBL/GenBank/DDBJ databases">
        <title>Chromosome-level genome of Chaenocephalus aceratus.</title>
        <authorList>
            <person name="Park H."/>
        </authorList>
    </citation>
    <scope>NUCLEOTIDE SEQUENCE</scope>
    <source>
        <strain evidence="1">KU_202001</strain>
    </source>
</reference>
<name>A0ACB9WNW2_CHAAC</name>
<feature type="non-terminal residue" evidence="1">
    <location>
        <position position="183"/>
    </location>
</feature>
<protein>
    <submittedName>
        <fullName evidence="1">Uncharacterized protein</fullName>
    </submittedName>
</protein>
<dbReference type="Proteomes" id="UP001057452">
    <property type="component" value="Chromosome 13"/>
</dbReference>
<organism evidence="1 2">
    <name type="scientific">Chaenocephalus aceratus</name>
    <name type="common">Blackfin icefish</name>
    <name type="synonym">Chaenichthys aceratus</name>
    <dbReference type="NCBI Taxonomy" id="36190"/>
    <lineage>
        <taxon>Eukaryota</taxon>
        <taxon>Metazoa</taxon>
        <taxon>Chordata</taxon>
        <taxon>Craniata</taxon>
        <taxon>Vertebrata</taxon>
        <taxon>Euteleostomi</taxon>
        <taxon>Actinopterygii</taxon>
        <taxon>Neopterygii</taxon>
        <taxon>Teleostei</taxon>
        <taxon>Neoteleostei</taxon>
        <taxon>Acanthomorphata</taxon>
        <taxon>Eupercaria</taxon>
        <taxon>Perciformes</taxon>
        <taxon>Notothenioidei</taxon>
        <taxon>Channichthyidae</taxon>
        <taxon>Chaenocephalus</taxon>
    </lineage>
</organism>
<accession>A0ACB9WNW2</accession>
<proteinExistence type="predicted"/>
<sequence>MGAKQTKGQEAGGSPQHSWKRTPTRERGDILASLMLKSGDRLGRGGTPPPPYQRRGRLSRGDGEGLSSADLPSQPPLSVEETWSAQEETSGLFEGGADGPSVQRGVGSVRYSSGCSRHGASVCTPPAPHVHPGQPGAGLHRSDGRGLPPAAAHAGRPASPGDSGSEREQADQSRSEGADRRPE</sequence>
<dbReference type="EMBL" id="CM043797">
    <property type="protein sequence ID" value="KAI4815105.1"/>
    <property type="molecule type" value="Genomic_DNA"/>
</dbReference>
<gene>
    <name evidence="1" type="ORF">KUCAC02_005268</name>
</gene>
<keyword evidence="2" id="KW-1185">Reference proteome</keyword>